<dbReference type="Pfam" id="PF08357">
    <property type="entry name" value="SEFIR"/>
    <property type="match status" value="1"/>
</dbReference>
<feature type="domain" description="SEFIR" evidence="1">
    <location>
        <begin position="6"/>
        <end position="148"/>
    </location>
</feature>
<keyword evidence="3" id="KW-1185">Reference proteome</keyword>
<evidence type="ECO:0000313" key="2">
    <source>
        <dbReference type="EMBL" id="MBB5958000.1"/>
    </source>
</evidence>
<dbReference type="InterPro" id="IPR035897">
    <property type="entry name" value="Toll_tir_struct_dom_sf"/>
</dbReference>
<proteinExistence type="predicted"/>
<dbReference type="SUPFAM" id="SSF52200">
    <property type="entry name" value="Toll/Interleukin receptor TIR domain"/>
    <property type="match status" value="1"/>
</dbReference>
<dbReference type="InterPro" id="IPR013568">
    <property type="entry name" value="SEFIR_dom"/>
</dbReference>
<sequence length="326" mass="36462">MSDSEAPRVFVSYAHDSEEHKELVLRFVTFLRVEAGVDAHFDRWYEGKRQDWSLWAIDQLEKADFILVIASPAYKRRAEGAGPPHEGRGSRFEAAIIRDNLTRDLPAETARVLPVVLPGRSVDEIPVFLGAHSRTHYVVSEFTLAGMESLLVAFTGSPRYEMPQRGPYLGPISVDGTGTVLVRSLKEYVAEVNEVCAFVPPVFDQQAAAMSGLNWWKLSSRRTAGAAFEALHEAISRACRLVAELEPPSRPEDRQRVDEWREAYLRLRDATGSAAHRVREEMGAANFISYAVQYRIPSDLTVLRVSSLLDSVRRKGQLIGITNAIP</sequence>
<name>A0A841CLL9_9PSEU</name>
<dbReference type="EMBL" id="JACHJN010000007">
    <property type="protein sequence ID" value="MBB5958000.1"/>
    <property type="molecule type" value="Genomic_DNA"/>
</dbReference>
<accession>A0A841CLL9</accession>
<comment type="caution">
    <text evidence="2">The sequence shown here is derived from an EMBL/GenBank/DDBJ whole genome shotgun (WGS) entry which is preliminary data.</text>
</comment>
<dbReference type="Gene3D" id="3.40.50.11530">
    <property type="match status" value="1"/>
</dbReference>
<evidence type="ECO:0000259" key="1">
    <source>
        <dbReference type="PROSITE" id="PS51534"/>
    </source>
</evidence>
<organism evidence="2 3">
    <name type="scientific">Saccharothrix tamanrassetensis</name>
    <dbReference type="NCBI Taxonomy" id="1051531"/>
    <lineage>
        <taxon>Bacteria</taxon>
        <taxon>Bacillati</taxon>
        <taxon>Actinomycetota</taxon>
        <taxon>Actinomycetes</taxon>
        <taxon>Pseudonocardiales</taxon>
        <taxon>Pseudonocardiaceae</taxon>
        <taxon>Saccharothrix</taxon>
    </lineage>
</organism>
<gene>
    <name evidence="2" type="ORF">FHS29_004608</name>
</gene>
<protein>
    <recommendedName>
        <fullName evidence="1">SEFIR domain-containing protein</fullName>
    </recommendedName>
</protein>
<evidence type="ECO:0000313" key="3">
    <source>
        <dbReference type="Proteomes" id="UP000547510"/>
    </source>
</evidence>
<dbReference type="PROSITE" id="PS51534">
    <property type="entry name" value="SEFIR"/>
    <property type="match status" value="1"/>
</dbReference>
<dbReference type="RefSeq" id="WP_221456485.1">
    <property type="nucleotide sequence ID" value="NZ_JACHJN010000007.1"/>
</dbReference>
<dbReference type="AlphaFoldDB" id="A0A841CLL9"/>
<dbReference type="Proteomes" id="UP000547510">
    <property type="component" value="Unassembled WGS sequence"/>
</dbReference>
<reference evidence="2 3" key="1">
    <citation type="submission" date="2020-08" db="EMBL/GenBank/DDBJ databases">
        <title>Genomic Encyclopedia of Type Strains, Phase III (KMG-III): the genomes of soil and plant-associated and newly described type strains.</title>
        <authorList>
            <person name="Whitman W."/>
        </authorList>
    </citation>
    <scope>NUCLEOTIDE SEQUENCE [LARGE SCALE GENOMIC DNA]</scope>
    <source>
        <strain evidence="2 3">CECT 8640</strain>
    </source>
</reference>